<dbReference type="Gene3D" id="3.90.79.10">
    <property type="entry name" value="Nucleoside Triphosphate Pyrophosphohydrolase"/>
    <property type="match status" value="1"/>
</dbReference>
<accession>A0ABW4JQ77</accession>
<comment type="caution">
    <text evidence="5">The sequence shown here is derived from an EMBL/GenBank/DDBJ whole genome shotgun (WGS) entry which is preliminary data.</text>
</comment>
<protein>
    <submittedName>
        <fullName evidence="5">NUDIX domain-containing protein</fullName>
    </submittedName>
</protein>
<gene>
    <name evidence="5" type="ORF">ACFSB2_25625</name>
</gene>
<dbReference type="PRINTS" id="PR00502">
    <property type="entry name" value="NUDIXFAMILY"/>
</dbReference>
<dbReference type="Pfam" id="PF00293">
    <property type="entry name" value="NUDIX"/>
    <property type="match status" value="1"/>
</dbReference>
<sequence length="101" mass="11382">MAGYVTELRKQIGTKPMISAYAGAILVNHRRQILLQLRADNHCWGIPGGSMELGESFEETARREVFEETGLILGKLRQLCDLVLEQPREVWEVMNGSLRGV</sequence>
<dbReference type="InterPro" id="IPR015797">
    <property type="entry name" value="NUDIX_hydrolase-like_dom_sf"/>
</dbReference>
<dbReference type="InterPro" id="IPR000086">
    <property type="entry name" value="NUDIX_hydrolase_dom"/>
</dbReference>
<feature type="domain" description="Nudix hydrolase" evidence="4">
    <location>
        <begin position="17"/>
        <end position="101"/>
    </location>
</feature>
<evidence type="ECO:0000313" key="6">
    <source>
        <dbReference type="Proteomes" id="UP001597079"/>
    </source>
</evidence>
<dbReference type="EMBL" id="JBHUCX010000100">
    <property type="protein sequence ID" value="MFD1678051.1"/>
    <property type="molecule type" value="Genomic_DNA"/>
</dbReference>
<dbReference type="PANTHER" id="PTHR43046">
    <property type="entry name" value="GDP-MANNOSE MANNOSYL HYDROLASE"/>
    <property type="match status" value="1"/>
</dbReference>
<evidence type="ECO:0000259" key="4">
    <source>
        <dbReference type="PROSITE" id="PS51462"/>
    </source>
</evidence>
<comment type="cofactor">
    <cofactor evidence="1">
        <name>Mg(2+)</name>
        <dbReference type="ChEBI" id="CHEBI:18420"/>
    </cofactor>
</comment>
<organism evidence="5 6">
    <name type="scientific">Alicyclobacillus fodiniaquatilis</name>
    <dbReference type="NCBI Taxonomy" id="1661150"/>
    <lineage>
        <taxon>Bacteria</taxon>
        <taxon>Bacillati</taxon>
        <taxon>Bacillota</taxon>
        <taxon>Bacilli</taxon>
        <taxon>Bacillales</taxon>
        <taxon>Alicyclobacillaceae</taxon>
        <taxon>Alicyclobacillus</taxon>
    </lineage>
</organism>
<dbReference type="PROSITE" id="PS00893">
    <property type="entry name" value="NUDIX_BOX"/>
    <property type="match status" value="1"/>
</dbReference>
<keyword evidence="6" id="KW-1185">Reference proteome</keyword>
<proteinExistence type="inferred from homology"/>
<comment type="similarity">
    <text evidence="3">Belongs to the Nudix hydrolase family.</text>
</comment>
<evidence type="ECO:0000256" key="3">
    <source>
        <dbReference type="RuleBase" id="RU003476"/>
    </source>
</evidence>
<dbReference type="PANTHER" id="PTHR43046:SF2">
    <property type="entry name" value="8-OXO-DGTP DIPHOSPHATASE-RELATED"/>
    <property type="match status" value="1"/>
</dbReference>
<reference evidence="6" key="1">
    <citation type="journal article" date="2019" name="Int. J. Syst. Evol. Microbiol.">
        <title>The Global Catalogue of Microorganisms (GCM) 10K type strain sequencing project: providing services to taxonomists for standard genome sequencing and annotation.</title>
        <authorList>
            <consortium name="The Broad Institute Genomics Platform"/>
            <consortium name="The Broad Institute Genome Sequencing Center for Infectious Disease"/>
            <person name="Wu L."/>
            <person name="Ma J."/>
        </authorList>
    </citation>
    <scope>NUCLEOTIDE SEQUENCE [LARGE SCALE GENOMIC DNA]</scope>
    <source>
        <strain evidence="6">CGMCC 1.12286</strain>
    </source>
</reference>
<dbReference type="InterPro" id="IPR020084">
    <property type="entry name" value="NUDIX_hydrolase_CS"/>
</dbReference>
<dbReference type="SUPFAM" id="SSF55811">
    <property type="entry name" value="Nudix"/>
    <property type="match status" value="1"/>
</dbReference>
<keyword evidence="2 3" id="KW-0378">Hydrolase</keyword>
<name>A0ABW4JQ77_9BACL</name>
<evidence type="ECO:0000313" key="5">
    <source>
        <dbReference type="EMBL" id="MFD1678051.1"/>
    </source>
</evidence>
<evidence type="ECO:0000256" key="1">
    <source>
        <dbReference type="ARBA" id="ARBA00001946"/>
    </source>
</evidence>
<dbReference type="PROSITE" id="PS51462">
    <property type="entry name" value="NUDIX"/>
    <property type="match status" value="1"/>
</dbReference>
<dbReference type="Proteomes" id="UP001597079">
    <property type="component" value="Unassembled WGS sequence"/>
</dbReference>
<dbReference type="RefSeq" id="WP_377946030.1">
    <property type="nucleotide sequence ID" value="NZ_JBHUCX010000100.1"/>
</dbReference>
<evidence type="ECO:0000256" key="2">
    <source>
        <dbReference type="ARBA" id="ARBA00022801"/>
    </source>
</evidence>
<dbReference type="InterPro" id="IPR020476">
    <property type="entry name" value="Nudix_hydrolase"/>
</dbReference>